<feature type="region of interest" description="Disordered" evidence="8">
    <location>
        <begin position="212"/>
        <end position="272"/>
    </location>
</feature>
<evidence type="ECO:0000256" key="4">
    <source>
        <dbReference type="ARBA" id="ARBA00022771"/>
    </source>
</evidence>
<evidence type="ECO:0000256" key="3">
    <source>
        <dbReference type="ARBA" id="ARBA00022737"/>
    </source>
</evidence>
<dbReference type="PANTHER" id="PTHR16515:SF49">
    <property type="entry name" value="GASTRULA ZINC FINGER PROTEIN XLCGF49.1-LIKE-RELATED"/>
    <property type="match status" value="1"/>
</dbReference>
<dbReference type="KEGG" id="dpx:DAPPUDRAFT_333654"/>
<dbReference type="InterPro" id="IPR013087">
    <property type="entry name" value="Znf_C2H2_type"/>
</dbReference>
<proteinExistence type="predicted"/>
<dbReference type="PROSITE" id="PS50157">
    <property type="entry name" value="ZINC_FINGER_C2H2_2"/>
    <property type="match status" value="2"/>
</dbReference>
<dbReference type="InParanoid" id="E9HTG7"/>
<dbReference type="SUPFAM" id="SSF57667">
    <property type="entry name" value="beta-beta-alpha zinc fingers"/>
    <property type="match status" value="1"/>
</dbReference>
<evidence type="ECO:0000256" key="2">
    <source>
        <dbReference type="ARBA" id="ARBA00022723"/>
    </source>
</evidence>
<feature type="domain" description="C2H2-type" evidence="9">
    <location>
        <begin position="10"/>
        <end position="36"/>
    </location>
</feature>
<keyword evidence="11" id="KW-1185">Reference proteome</keyword>
<protein>
    <recommendedName>
        <fullName evidence="9">C2H2-type domain-containing protein</fullName>
    </recommendedName>
</protein>
<reference evidence="10 11" key="1">
    <citation type="journal article" date="2011" name="Science">
        <title>The ecoresponsive genome of Daphnia pulex.</title>
        <authorList>
            <person name="Colbourne J.K."/>
            <person name="Pfrender M.E."/>
            <person name="Gilbert D."/>
            <person name="Thomas W.K."/>
            <person name="Tucker A."/>
            <person name="Oakley T.H."/>
            <person name="Tokishita S."/>
            <person name="Aerts A."/>
            <person name="Arnold G.J."/>
            <person name="Basu M.K."/>
            <person name="Bauer D.J."/>
            <person name="Caceres C.E."/>
            <person name="Carmel L."/>
            <person name="Casola C."/>
            <person name="Choi J.H."/>
            <person name="Detter J.C."/>
            <person name="Dong Q."/>
            <person name="Dusheyko S."/>
            <person name="Eads B.D."/>
            <person name="Frohlich T."/>
            <person name="Geiler-Samerotte K.A."/>
            <person name="Gerlach D."/>
            <person name="Hatcher P."/>
            <person name="Jogdeo S."/>
            <person name="Krijgsveld J."/>
            <person name="Kriventseva E.V."/>
            <person name="Kultz D."/>
            <person name="Laforsch C."/>
            <person name="Lindquist E."/>
            <person name="Lopez J."/>
            <person name="Manak J.R."/>
            <person name="Muller J."/>
            <person name="Pangilinan J."/>
            <person name="Patwardhan R.P."/>
            <person name="Pitluck S."/>
            <person name="Pritham E.J."/>
            <person name="Rechtsteiner A."/>
            <person name="Rho M."/>
            <person name="Rogozin I.B."/>
            <person name="Sakarya O."/>
            <person name="Salamov A."/>
            <person name="Schaack S."/>
            <person name="Shapiro H."/>
            <person name="Shiga Y."/>
            <person name="Skalitzky C."/>
            <person name="Smith Z."/>
            <person name="Souvorov A."/>
            <person name="Sung W."/>
            <person name="Tang Z."/>
            <person name="Tsuchiya D."/>
            <person name="Tu H."/>
            <person name="Vos H."/>
            <person name="Wang M."/>
            <person name="Wolf Y.I."/>
            <person name="Yamagata H."/>
            <person name="Yamada T."/>
            <person name="Ye Y."/>
            <person name="Shaw J.R."/>
            <person name="Andrews J."/>
            <person name="Crease T.J."/>
            <person name="Tang H."/>
            <person name="Lucas S.M."/>
            <person name="Robertson H.M."/>
            <person name="Bork P."/>
            <person name="Koonin E.V."/>
            <person name="Zdobnov E.M."/>
            <person name="Grigoriev I.V."/>
            <person name="Lynch M."/>
            <person name="Boore J.L."/>
        </authorList>
    </citation>
    <scope>NUCLEOTIDE SEQUENCE [LARGE SCALE GENOMIC DNA]</scope>
</reference>
<evidence type="ECO:0000256" key="8">
    <source>
        <dbReference type="SAM" id="MobiDB-lite"/>
    </source>
</evidence>
<sequence>MSTEINNGLFPCGCGKIFLKQESLITHKVMHTEEEHREIEGKVFPQNDVLLKHLSENFSNFKEKQTVFNHRREFHLGDNSSLCPKKGIIRKSISAALDKTVGLVDPSKSFSDETTQNSTTFEKWGCKSMVKKPRLHIGKPQVDKKAESLNLDYLDVSVSTVKKPLQICPVCKTGLTTTTALRKHIAAHFDNPAHSCENCHVKFKTRAALTYHKNQVHSDESNQTKGKPSDSTRVKSNGTDSTKQSSKESSINAESQSQQPIRVRHSPSEDPHIWPKVFISRRLNDFLNLNQ</sequence>
<evidence type="ECO:0000256" key="7">
    <source>
        <dbReference type="PROSITE-ProRule" id="PRU00042"/>
    </source>
</evidence>
<dbReference type="OrthoDB" id="10300432at2759"/>
<dbReference type="InterPro" id="IPR036236">
    <property type="entry name" value="Znf_C2H2_sf"/>
</dbReference>
<feature type="domain" description="C2H2-type" evidence="9">
    <location>
        <begin position="194"/>
        <end position="222"/>
    </location>
</feature>
<evidence type="ECO:0000313" key="11">
    <source>
        <dbReference type="Proteomes" id="UP000000305"/>
    </source>
</evidence>
<feature type="compositionally biased region" description="Polar residues" evidence="8">
    <location>
        <begin position="234"/>
        <end position="260"/>
    </location>
</feature>
<comment type="subcellular location">
    <subcellularLocation>
        <location evidence="1">Nucleus</location>
    </subcellularLocation>
</comment>
<dbReference type="InterPro" id="IPR050331">
    <property type="entry name" value="Zinc_finger"/>
</dbReference>
<keyword evidence="6" id="KW-0539">Nucleus</keyword>
<evidence type="ECO:0000256" key="5">
    <source>
        <dbReference type="ARBA" id="ARBA00022833"/>
    </source>
</evidence>
<name>E9HTG7_DAPPU</name>
<keyword evidence="4 7" id="KW-0863">Zinc-finger</keyword>
<evidence type="ECO:0000259" key="9">
    <source>
        <dbReference type="PROSITE" id="PS50157"/>
    </source>
</evidence>
<keyword evidence="2" id="KW-0479">Metal-binding</keyword>
<dbReference type="AlphaFoldDB" id="E9HTG7"/>
<dbReference type="HOGENOM" id="CLU_957316_0_0_1"/>
<evidence type="ECO:0000313" key="10">
    <source>
        <dbReference type="EMBL" id="EFX64964.1"/>
    </source>
</evidence>
<dbReference type="PhylomeDB" id="E9HTG7"/>
<dbReference type="Proteomes" id="UP000000305">
    <property type="component" value="Unassembled WGS sequence"/>
</dbReference>
<evidence type="ECO:0000256" key="1">
    <source>
        <dbReference type="ARBA" id="ARBA00004123"/>
    </source>
</evidence>
<dbReference type="EMBL" id="GL732773">
    <property type="protein sequence ID" value="EFX64964.1"/>
    <property type="molecule type" value="Genomic_DNA"/>
</dbReference>
<dbReference type="PROSITE" id="PS00028">
    <property type="entry name" value="ZINC_FINGER_C2H2_1"/>
    <property type="match status" value="2"/>
</dbReference>
<keyword evidence="3" id="KW-0677">Repeat</keyword>
<dbReference type="GO" id="GO:0005634">
    <property type="term" value="C:nucleus"/>
    <property type="evidence" value="ECO:0007669"/>
    <property type="project" value="UniProtKB-SubCell"/>
</dbReference>
<dbReference type="Gene3D" id="3.30.160.60">
    <property type="entry name" value="Classic Zinc Finger"/>
    <property type="match status" value="1"/>
</dbReference>
<dbReference type="SMART" id="SM00355">
    <property type="entry name" value="ZnF_C2H2"/>
    <property type="match status" value="3"/>
</dbReference>
<accession>E9HTG7</accession>
<dbReference type="PANTHER" id="PTHR16515">
    <property type="entry name" value="PR DOMAIN ZINC FINGER PROTEIN"/>
    <property type="match status" value="1"/>
</dbReference>
<dbReference type="GO" id="GO:0008270">
    <property type="term" value="F:zinc ion binding"/>
    <property type="evidence" value="ECO:0007669"/>
    <property type="project" value="UniProtKB-KW"/>
</dbReference>
<gene>
    <name evidence="10" type="ORF">DAPPUDRAFT_333654</name>
</gene>
<evidence type="ECO:0000256" key="6">
    <source>
        <dbReference type="ARBA" id="ARBA00023242"/>
    </source>
</evidence>
<feature type="compositionally biased region" description="Basic and acidic residues" evidence="8">
    <location>
        <begin position="216"/>
        <end position="233"/>
    </location>
</feature>
<keyword evidence="5" id="KW-0862">Zinc</keyword>
<organism evidence="10 11">
    <name type="scientific">Daphnia pulex</name>
    <name type="common">Water flea</name>
    <dbReference type="NCBI Taxonomy" id="6669"/>
    <lineage>
        <taxon>Eukaryota</taxon>
        <taxon>Metazoa</taxon>
        <taxon>Ecdysozoa</taxon>
        <taxon>Arthropoda</taxon>
        <taxon>Crustacea</taxon>
        <taxon>Branchiopoda</taxon>
        <taxon>Diplostraca</taxon>
        <taxon>Cladocera</taxon>
        <taxon>Anomopoda</taxon>
        <taxon>Daphniidae</taxon>
        <taxon>Daphnia</taxon>
    </lineage>
</organism>